<keyword evidence="6" id="KW-0119">Carbohydrate metabolism</keyword>
<dbReference type="PROSITE" id="PS01095">
    <property type="entry name" value="GH18_1"/>
    <property type="match status" value="1"/>
</dbReference>
<dbReference type="GO" id="GO:0000272">
    <property type="term" value="P:polysaccharide catabolic process"/>
    <property type="evidence" value="ECO:0007669"/>
    <property type="project" value="UniProtKB-KW"/>
</dbReference>
<dbReference type="InterPro" id="IPR001579">
    <property type="entry name" value="Glyco_hydro_18_chit_AS"/>
</dbReference>
<comment type="caution">
    <text evidence="12">The sequence shown here is derived from an EMBL/GenBank/DDBJ whole genome shotgun (WGS) entry which is preliminary data.</text>
</comment>
<evidence type="ECO:0000256" key="10">
    <source>
        <dbReference type="SAM" id="SignalP"/>
    </source>
</evidence>
<keyword evidence="4 9" id="KW-0378">Hydrolase</keyword>
<evidence type="ECO:0000256" key="2">
    <source>
        <dbReference type="ARBA" id="ARBA00008682"/>
    </source>
</evidence>
<dbReference type="InterPro" id="IPR050314">
    <property type="entry name" value="Glycosyl_Hydrlase_18"/>
</dbReference>
<keyword evidence="7 9" id="KW-0326">Glycosidase</keyword>
<dbReference type="AlphaFoldDB" id="A0A8H7T6R5"/>
<evidence type="ECO:0000256" key="9">
    <source>
        <dbReference type="RuleBase" id="RU000489"/>
    </source>
</evidence>
<proteinExistence type="inferred from homology"/>
<dbReference type="InterPro" id="IPR001223">
    <property type="entry name" value="Glyco_hydro18_cat"/>
</dbReference>
<dbReference type="Gene3D" id="3.10.50.10">
    <property type="match status" value="1"/>
</dbReference>
<dbReference type="SMART" id="SM00636">
    <property type="entry name" value="Glyco_18"/>
    <property type="match status" value="1"/>
</dbReference>
<evidence type="ECO:0000256" key="8">
    <source>
        <dbReference type="ARBA" id="ARBA00023326"/>
    </source>
</evidence>
<dbReference type="Gene3D" id="3.20.20.80">
    <property type="entry name" value="Glycosidases"/>
    <property type="match status" value="1"/>
</dbReference>
<dbReference type="Pfam" id="PF00704">
    <property type="entry name" value="Glyco_hydro_18"/>
    <property type="match status" value="1"/>
</dbReference>
<protein>
    <recommendedName>
        <fullName evidence="3">chitinase</fullName>
        <ecNumber evidence="3">3.2.1.14</ecNumber>
    </recommendedName>
</protein>
<dbReference type="GO" id="GO:0006032">
    <property type="term" value="P:chitin catabolic process"/>
    <property type="evidence" value="ECO:0007669"/>
    <property type="project" value="UniProtKB-KW"/>
</dbReference>
<dbReference type="OrthoDB" id="76388at2759"/>
<keyword evidence="13" id="KW-1185">Reference proteome</keyword>
<comment type="similarity">
    <text evidence="2">Belongs to the glycosyl hydrolase 18 family. Chitinase class V subfamily.</text>
</comment>
<dbReference type="EMBL" id="JAFJYH010000311">
    <property type="protein sequence ID" value="KAG4413495.1"/>
    <property type="molecule type" value="Genomic_DNA"/>
</dbReference>
<dbReference type="PANTHER" id="PTHR11177:SF317">
    <property type="entry name" value="CHITINASE 12-RELATED"/>
    <property type="match status" value="1"/>
</dbReference>
<dbReference type="InterPro" id="IPR017853">
    <property type="entry name" value="GH"/>
</dbReference>
<sequence>MHCPTIFSFLLLCGSVISTPVAVRAPSKYPTLPYDISSKRVKTDGYRAVGYFGNWDIYARNYFITDVPASQLTHLVYSFANVNSTTGEVYMTDEWADLQYSYPGDSPDTAPANTTNVYGNVKQMYLLKKQNRSLKTLLAVLGWTYSPNMVPVLASPTLRANFVSSSVSLMTNLGFDGLDIDYEYISNSTEAANIVSLLKDIRLAMDAAATNGSTPYILSYASPAGPARYSLMDFKGMDQYLDFWNFMGYDYAGNWDTLSGHSSNIFGDKSNPASTPFNTSSAINYYLNAGGVAASKINLGMPLYARSFSNTNGPGQPFNNTGAPGSFDESSTWDTKALPLPGSNATIYNLKKIGASYSYDASAKLMISYDTPTMAKVKASWIEKMGLGGAMWWEVSQDKSGKDSLIGTVVKTFGGEKKLDKSLNRLDYPNSKYDNLRNGMPDN</sequence>
<evidence type="ECO:0000313" key="13">
    <source>
        <dbReference type="Proteomes" id="UP000664132"/>
    </source>
</evidence>
<keyword evidence="8" id="KW-0624">Polysaccharide degradation</keyword>
<reference evidence="12" key="1">
    <citation type="submission" date="2021-02" db="EMBL/GenBank/DDBJ databases">
        <title>Genome sequence Cadophora malorum strain M34.</title>
        <authorList>
            <person name="Stefanovic E."/>
            <person name="Vu D."/>
            <person name="Scully C."/>
            <person name="Dijksterhuis J."/>
            <person name="Roader J."/>
            <person name="Houbraken J."/>
        </authorList>
    </citation>
    <scope>NUCLEOTIDE SEQUENCE</scope>
    <source>
        <strain evidence="12">M34</strain>
    </source>
</reference>
<dbReference type="GO" id="GO:0008061">
    <property type="term" value="F:chitin binding"/>
    <property type="evidence" value="ECO:0007669"/>
    <property type="project" value="InterPro"/>
</dbReference>
<dbReference type="PROSITE" id="PS51910">
    <property type="entry name" value="GH18_2"/>
    <property type="match status" value="1"/>
</dbReference>
<dbReference type="InterPro" id="IPR029070">
    <property type="entry name" value="Chitinase_insertion_sf"/>
</dbReference>
<organism evidence="12 13">
    <name type="scientific">Cadophora malorum</name>
    <dbReference type="NCBI Taxonomy" id="108018"/>
    <lineage>
        <taxon>Eukaryota</taxon>
        <taxon>Fungi</taxon>
        <taxon>Dikarya</taxon>
        <taxon>Ascomycota</taxon>
        <taxon>Pezizomycotina</taxon>
        <taxon>Leotiomycetes</taxon>
        <taxon>Helotiales</taxon>
        <taxon>Ploettnerulaceae</taxon>
        <taxon>Cadophora</taxon>
    </lineage>
</organism>
<dbReference type="CDD" id="cd06548">
    <property type="entry name" value="GH18_chitinase"/>
    <property type="match status" value="1"/>
</dbReference>
<evidence type="ECO:0000256" key="1">
    <source>
        <dbReference type="ARBA" id="ARBA00000822"/>
    </source>
</evidence>
<evidence type="ECO:0000256" key="5">
    <source>
        <dbReference type="ARBA" id="ARBA00023024"/>
    </source>
</evidence>
<name>A0A8H7T6R5_9HELO</name>
<evidence type="ECO:0000259" key="11">
    <source>
        <dbReference type="PROSITE" id="PS51910"/>
    </source>
</evidence>
<dbReference type="EC" id="3.2.1.14" evidence="3"/>
<comment type="catalytic activity">
    <reaction evidence="1">
        <text>Random endo-hydrolysis of N-acetyl-beta-D-glucosaminide (1-&gt;4)-beta-linkages in chitin and chitodextrins.</text>
        <dbReference type="EC" id="3.2.1.14"/>
    </reaction>
</comment>
<dbReference type="Proteomes" id="UP000664132">
    <property type="component" value="Unassembled WGS sequence"/>
</dbReference>
<dbReference type="InterPro" id="IPR011583">
    <property type="entry name" value="Chitinase_II/V-like_cat"/>
</dbReference>
<keyword evidence="5" id="KW-0146">Chitin degradation</keyword>
<dbReference type="PANTHER" id="PTHR11177">
    <property type="entry name" value="CHITINASE"/>
    <property type="match status" value="1"/>
</dbReference>
<feature type="signal peptide" evidence="10">
    <location>
        <begin position="1"/>
        <end position="18"/>
    </location>
</feature>
<keyword evidence="10" id="KW-0732">Signal</keyword>
<evidence type="ECO:0000256" key="6">
    <source>
        <dbReference type="ARBA" id="ARBA00023277"/>
    </source>
</evidence>
<accession>A0A8H7T6R5</accession>
<dbReference type="GO" id="GO:0005576">
    <property type="term" value="C:extracellular region"/>
    <property type="evidence" value="ECO:0007669"/>
    <property type="project" value="TreeGrafter"/>
</dbReference>
<gene>
    <name evidence="12" type="ORF">IFR04_013360</name>
</gene>
<dbReference type="SUPFAM" id="SSF54556">
    <property type="entry name" value="Chitinase insertion domain"/>
    <property type="match status" value="1"/>
</dbReference>
<evidence type="ECO:0000256" key="4">
    <source>
        <dbReference type="ARBA" id="ARBA00022801"/>
    </source>
</evidence>
<evidence type="ECO:0000256" key="3">
    <source>
        <dbReference type="ARBA" id="ARBA00012729"/>
    </source>
</evidence>
<feature type="domain" description="GH18" evidence="11">
    <location>
        <begin position="46"/>
        <end position="416"/>
    </location>
</feature>
<evidence type="ECO:0000256" key="7">
    <source>
        <dbReference type="ARBA" id="ARBA00023295"/>
    </source>
</evidence>
<feature type="chain" id="PRO_5034949747" description="chitinase" evidence="10">
    <location>
        <begin position="19"/>
        <end position="443"/>
    </location>
</feature>
<evidence type="ECO:0000313" key="12">
    <source>
        <dbReference type="EMBL" id="KAG4413495.1"/>
    </source>
</evidence>
<dbReference type="GO" id="GO:0008843">
    <property type="term" value="F:endochitinase activity"/>
    <property type="evidence" value="ECO:0007669"/>
    <property type="project" value="UniProtKB-EC"/>
</dbReference>
<dbReference type="SUPFAM" id="SSF51445">
    <property type="entry name" value="(Trans)glycosidases"/>
    <property type="match status" value="1"/>
</dbReference>